<organism evidence="1 2">
    <name type="scientific">Sphingomonas paeninsulae</name>
    <dbReference type="NCBI Taxonomy" id="2319844"/>
    <lineage>
        <taxon>Bacteria</taxon>
        <taxon>Pseudomonadati</taxon>
        <taxon>Pseudomonadota</taxon>
        <taxon>Alphaproteobacteria</taxon>
        <taxon>Sphingomonadales</taxon>
        <taxon>Sphingomonadaceae</taxon>
        <taxon>Sphingomonas</taxon>
    </lineage>
</organism>
<dbReference type="AlphaFoldDB" id="A0A494TRG8"/>
<keyword evidence="2" id="KW-1185">Reference proteome</keyword>
<proteinExistence type="predicted"/>
<evidence type="ECO:0000313" key="2">
    <source>
        <dbReference type="Proteomes" id="UP000276254"/>
    </source>
</evidence>
<dbReference type="Proteomes" id="UP000276254">
    <property type="component" value="Chromosome"/>
</dbReference>
<protein>
    <submittedName>
        <fullName evidence="1">Uncharacterized protein</fullName>
    </submittedName>
</protein>
<accession>A0A494TRG8</accession>
<gene>
    <name evidence="1" type="ORF">D3Y57_19460</name>
</gene>
<reference evidence="1 2" key="1">
    <citation type="submission" date="2018-09" db="EMBL/GenBank/DDBJ databases">
        <title>Sphingomonas peninsula sp. nov., isolated from fildes peninsula, Antarctic soil.</title>
        <authorList>
            <person name="Yingchao G."/>
        </authorList>
    </citation>
    <scope>NUCLEOTIDE SEQUENCE [LARGE SCALE GENOMIC DNA]</scope>
    <source>
        <strain evidence="1 2">YZ-8</strain>
    </source>
</reference>
<dbReference type="EMBL" id="CP032829">
    <property type="protein sequence ID" value="AYJ87705.1"/>
    <property type="molecule type" value="Genomic_DNA"/>
</dbReference>
<name>A0A494TRG8_SPHPE</name>
<evidence type="ECO:0000313" key="1">
    <source>
        <dbReference type="EMBL" id="AYJ87705.1"/>
    </source>
</evidence>
<dbReference type="KEGG" id="spha:D3Y57_19460"/>
<sequence>MLGGVKLNLLSLDMLSIGDGGIENDKESIDLRATTLAHSNPRTAILVDCLAMRASNYSWPIKIL</sequence>